<evidence type="ECO:0000313" key="2">
    <source>
        <dbReference type="Proteomes" id="UP000469724"/>
    </source>
</evidence>
<dbReference type="RefSeq" id="WP_163300202.1">
    <property type="nucleotide sequence ID" value="NZ_JAAGRQ010000001.1"/>
</dbReference>
<organism evidence="1 2">
    <name type="scientific">Desulfolutivibrio sulfodismutans</name>
    <dbReference type="NCBI Taxonomy" id="63561"/>
    <lineage>
        <taxon>Bacteria</taxon>
        <taxon>Pseudomonadati</taxon>
        <taxon>Thermodesulfobacteriota</taxon>
        <taxon>Desulfovibrionia</taxon>
        <taxon>Desulfovibrionales</taxon>
        <taxon>Desulfovibrionaceae</taxon>
        <taxon>Desulfolutivibrio</taxon>
    </lineage>
</organism>
<dbReference type="EMBL" id="JAAGRQ010000001">
    <property type="protein sequence ID" value="NDY55143.1"/>
    <property type="molecule type" value="Genomic_DNA"/>
</dbReference>
<protein>
    <submittedName>
        <fullName evidence="1">Uncharacterized protein</fullName>
    </submittedName>
</protein>
<evidence type="ECO:0000313" key="1">
    <source>
        <dbReference type="EMBL" id="NDY55143.1"/>
    </source>
</evidence>
<name>A0A7K3NH65_9BACT</name>
<reference evidence="1 2" key="1">
    <citation type="submission" date="2020-02" db="EMBL/GenBank/DDBJ databases">
        <title>Comparative genomics of sulfur disproportionating microorganisms.</title>
        <authorList>
            <person name="Ward L.M."/>
            <person name="Bertran E."/>
            <person name="Johnston D.T."/>
        </authorList>
    </citation>
    <scope>NUCLEOTIDE SEQUENCE [LARGE SCALE GENOMIC DNA]</scope>
    <source>
        <strain evidence="1 2">DSM 3696</strain>
    </source>
</reference>
<comment type="caution">
    <text evidence="1">The sequence shown here is derived from an EMBL/GenBank/DDBJ whole genome shotgun (WGS) entry which is preliminary data.</text>
</comment>
<dbReference type="Proteomes" id="UP000469724">
    <property type="component" value="Unassembled WGS sequence"/>
</dbReference>
<keyword evidence="2" id="KW-1185">Reference proteome</keyword>
<proteinExistence type="predicted"/>
<dbReference type="AlphaFoldDB" id="A0A7K3NH65"/>
<sequence>MADCEMIAKCIFFNDKMANMPAMAEMMKKKYCRGDNTKCARYLVCKKLGREKVPADLSPAQTDRAQTIMA</sequence>
<accession>A0A7K3NH65</accession>
<gene>
    <name evidence="1" type="ORF">G3N56_00085</name>
</gene>